<name>A0A6L9EHE5_9FLAO</name>
<accession>A0A6L9EHE5</accession>
<dbReference type="Proteomes" id="UP000475249">
    <property type="component" value="Unassembled WGS sequence"/>
</dbReference>
<reference evidence="1 2" key="1">
    <citation type="submission" date="2020-01" db="EMBL/GenBank/DDBJ databases">
        <title>Bacteria diversity of Porities sp.</title>
        <authorList>
            <person name="Wang G."/>
        </authorList>
    </citation>
    <scope>NUCLEOTIDE SEQUENCE [LARGE SCALE GENOMIC DNA]</scope>
    <source>
        <strain evidence="1 2">R33</strain>
    </source>
</reference>
<evidence type="ECO:0000313" key="1">
    <source>
        <dbReference type="EMBL" id="NAS14131.1"/>
    </source>
</evidence>
<comment type="caution">
    <text evidence="1">The sequence shown here is derived from an EMBL/GenBank/DDBJ whole genome shotgun (WGS) entry which is preliminary data.</text>
</comment>
<organism evidence="1 2">
    <name type="scientific">Poritiphilus flavus</name>
    <dbReference type="NCBI Taxonomy" id="2697053"/>
    <lineage>
        <taxon>Bacteria</taxon>
        <taxon>Pseudomonadati</taxon>
        <taxon>Bacteroidota</taxon>
        <taxon>Flavobacteriia</taxon>
        <taxon>Flavobacteriales</taxon>
        <taxon>Flavobacteriaceae</taxon>
        <taxon>Poritiphilus</taxon>
    </lineage>
</organism>
<keyword evidence="2" id="KW-1185">Reference proteome</keyword>
<proteinExistence type="predicted"/>
<dbReference type="AlphaFoldDB" id="A0A6L9EHE5"/>
<gene>
    <name evidence="1" type="ORF">GTQ38_19125</name>
</gene>
<sequence>MRKSITILIVILALSYSCKQEKAKKPVSETPEPTVLERIANAYGYQDWNKVSELRFTFNVDRDTAHFERKWIWKPQQNEVTGISLGDTITFNRNALDSTAMKADAAFINDKFWLLVPFNLVWDADGFTYEHQETATAPISKENSQKLTIVYNSEGGYTPGDAYDLYFGDDHRITEWVFRKGNQPDPSMTTTWEDNVEMNGILISKMHQKAPEDEDFKLYFSGVEVKTAN</sequence>
<dbReference type="PROSITE" id="PS51257">
    <property type="entry name" value="PROKAR_LIPOPROTEIN"/>
    <property type="match status" value="1"/>
</dbReference>
<dbReference type="RefSeq" id="WP_161437157.1">
    <property type="nucleotide sequence ID" value="NZ_WXYO01000008.1"/>
</dbReference>
<protein>
    <submittedName>
        <fullName evidence="1">Uncharacterized protein</fullName>
    </submittedName>
</protein>
<evidence type="ECO:0000313" key="2">
    <source>
        <dbReference type="Proteomes" id="UP000475249"/>
    </source>
</evidence>
<dbReference type="EMBL" id="WXYO01000008">
    <property type="protein sequence ID" value="NAS14131.1"/>
    <property type="molecule type" value="Genomic_DNA"/>
</dbReference>